<sequence>MKTTKRMSKFIQKHLVVSLAIIFFIFIPFILQISLCIFSWGIFSSGSNDGWLGFWGGYLGSTLAIGFAYFNTKYQLNESKQNDFENAVKINELNSLSSLLNNSMGFLSRIYELENAVQIFNPQNNMENNQSSEQPYIIINNFQKYWRDYASQYNSRITSLNHLTPSERNEICSFKIITGNAHTDLEKELRKEPKDYKSIVEKKKLLKNLIIEQINSFDEKYKTILSSDFDLNKQSPK</sequence>
<evidence type="ECO:0000313" key="3">
    <source>
        <dbReference type="Proteomes" id="UP000284716"/>
    </source>
</evidence>
<comment type="caution">
    <text evidence="2">The sequence shown here is derived from an EMBL/GenBank/DDBJ whole genome shotgun (WGS) entry which is preliminary data.</text>
</comment>
<name>A0A422LUG0_LACPA</name>
<accession>A0A422LUG0</accession>
<dbReference type="Proteomes" id="UP000284716">
    <property type="component" value="Unassembled WGS sequence"/>
</dbReference>
<reference evidence="2 3" key="1">
    <citation type="journal article" date="2018" name="Front. Microbiol.">
        <title>Conversion of Methionine to Cysteine in Lactobacillus paracasei Depends on the Highly Mobile cysK-ctl-cysE Gene Cluster.</title>
        <authorList>
            <person name="Wuthrich D."/>
            <person name="Irmler S."/>
            <person name="Berthoud H."/>
            <person name="Guggenbuhl B."/>
            <person name="Eugster E."/>
            <person name="Bruggmann R."/>
        </authorList>
    </citation>
    <scope>NUCLEOTIDE SEQUENCE [LARGE SCALE GENOMIC DNA]</scope>
    <source>
        <strain evidence="2 3">FAM18157</strain>
    </source>
</reference>
<dbReference type="EMBL" id="LKFS01000129">
    <property type="protein sequence ID" value="RND77613.1"/>
    <property type="molecule type" value="Genomic_DNA"/>
</dbReference>
<gene>
    <name evidence="2" type="ORF">FAM18157_02907</name>
</gene>
<keyword evidence="1" id="KW-1133">Transmembrane helix</keyword>
<feature type="transmembrane region" description="Helical" evidence="1">
    <location>
        <begin position="15"/>
        <end position="40"/>
    </location>
</feature>
<evidence type="ECO:0000313" key="2">
    <source>
        <dbReference type="EMBL" id="RND77613.1"/>
    </source>
</evidence>
<protein>
    <submittedName>
        <fullName evidence="2">Uncharacterized protein</fullName>
    </submittedName>
</protein>
<proteinExistence type="predicted"/>
<organism evidence="2 3">
    <name type="scientific">Lacticaseibacillus paracasei</name>
    <name type="common">Lactobacillus paracasei</name>
    <dbReference type="NCBI Taxonomy" id="1597"/>
    <lineage>
        <taxon>Bacteria</taxon>
        <taxon>Bacillati</taxon>
        <taxon>Bacillota</taxon>
        <taxon>Bacilli</taxon>
        <taxon>Lactobacillales</taxon>
        <taxon>Lactobacillaceae</taxon>
        <taxon>Lacticaseibacillus</taxon>
    </lineage>
</organism>
<dbReference type="RefSeq" id="WP_123032141.1">
    <property type="nucleotide sequence ID" value="NZ_LKFS01000129.1"/>
</dbReference>
<keyword evidence="1" id="KW-0472">Membrane</keyword>
<feature type="transmembrane region" description="Helical" evidence="1">
    <location>
        <begin position="52"/>
        <end position="70"/>
    </location>
</feature>
<keyword evidence="1" id="KW-0812">Transmembrane</keyword>
<evidence type="ECO:0000256" key="1">
    <source>
        <dbReference type="SAM" id="Phobius"/>
    </source>
</evidence>
<dbReference type="AlphaFoldDB" id="A0A422LUG0"/>